<accession>A0A2A7MPX5</accession>
<evidence type="ECO:0000313" key="3">
    <source>
        <dbReference type="EMBL" id="GFG52840.1"/>
    </source>
</evidence>
<evidence type="ECO:0000259" key="1">
    <source>
        <dbReference type="Pfam" id="PF07905"/>
    </source>
</evidence>
<reference evidence="4 5" key="1">
    <citation type="submission" date="2017-10" db="EMBL/GenBank/DDBJ databases">
        <title>The new phylogeny of genus Mycobacterium.</title>
        <authorList>
            <person name="Tortoli E."/>
            <person name="Trovato A."/>
            <person name="Cirillo D.M."/>
        </authorList>
    </citation>
    <scope>NUCLEOTIDE SEQUENCE [LARGE SCALE GENOMIC DNA]</scope>
    <source>
        <strain evidence="4 5">CCUG37673</strain>
    </source>
</reference>
<dbReference type="OrthoDB" id="8450798at2"/>
<dbReference type="EMBL" id="PDCP01000089">
    <property type="protein sequence ID" value="PEG33842.1"/>
    <property type="molecule type" value="Genomic_DNA"/>
</dbReference>
<dbReference type="PANTHER" id="PTHR33744">
    <property type="entry name" value="CARBOHYDRATE DIACID REGULATOR"/>
    <property type="match status" value="1"/>
</dbReference>
<evidence type="ECO:0000313" key="5">
    <source>
        <dbReference type="Proteomes" id="UP000220914"/>
    </source>
</evidence>
<dbReference type="InterPro" id="IPR025736">
    <property type="entry name" value="PucR_C-HTH_dom"/>
</dbReference>
<dbReference type="Proteomes" id="UP000220914">
    <property type="component" value="Unassembled WGS sequence"/>
</dbReference>
<reference evidence="3 6" key="2">
    <citation type="journal article" date="2019" name="Emerg. Microbes Infect.">
        <title>Comprehensive subspecies identification of 175 nontuberculous mycobacteria species based on 7547 genomic profiles.</title>
        <authorList>
            <person name="Matsumoto Y."/>
            <person name="Kinjo T."/>
            <person name="Motooka D."/>
            <person name="Nabeya D."/>
            <person name="Jung N."/>
            <person name="Uechi K."/>
            <person name="Horii T."/>
            <person name="Iida T."/>
            <person name="Fujita J."/>
            <person name="Nakamura S."/>
        </authorList>
    </citation>
    <scope>NUCLEOTIDE SEQUENCE [LARGE SCALE GENOMIC DNA]</scope>
    <source>
        <strain evidence="3 6">JCM 6377</strain>
    </source>
</reference>
<dbReference type="Proteomes" id="UP000465302">
    <property type="component" value="Unassembled WGS sequence"/>
</dbReference>
<comment type="caution">
    <text evidence="4">The sequence shown here is derived from an EMBL/GenBank/DDBJ whole genome shotgun (WGS) entry which is preliminary data.</text>
</comment>
<dbReference type="Gene3D" id="1.10.10.2840">
    <property type="entry name" value="PucR C-terminal helix-turn-helix domain"/>
    <property type="match status" value="1"/>
</dbReference>
<dbReference type="PANTHER" id="PTHR33744:SF1">
    <property type="entry name" value="DNA-BINDING TRANSCRIPTIONAL ACTIVATOR ADER"/>
    <property type="match status" value="1"/>
</dbReference>
<evidence type="ECO:0000313" key="6">
    <source>
        <dbReference type="Proteomes" id="UP000465302"/>
    </source>
</evidence>
<reference evidence="3" key="3">
    <citation type="submission" date="2020-02" db="EMBL/GenBank/DDBJ databases">
        <authorList>
            <person name="Matsumoto Y."/>
            <person name="Motooka D."/>
            <person name="Nakamura S."/>
        </authorList>
    </citation>
    <scope>NUCLEOTIDE SEQUENCE</scope>
    <source>
        <strain evidence="3">JCM 6377</strain>
    </source>
</reference>
<dbReference type="Pfam" id="PF13556">
    <property type="entry name" value="HTH_30"/>
    <property type="match status" value="1"/>
</dbReference>
<gene>
    <name evidence="4" type="ORF">CQY20_28580</name>
    <name evidence="3" type="ORF">MAGR_42810</name>
</gene>
<protein>
    <recommendedName>
        <fullName evidence="7">PucR family transcriptional regulator</fullName>
    </recommendedName>
</protein>
<dbReference type="AlphaFoldDB" id="A0A2A7MPX5"/>
<dbReference type="InterPro" id="IPR012914">
    <property type="entry name" value="PucR_dom"/>
</dbReference>
<feature type="domain" description="Purine catabolism PurC-like" evidence="1">
    <location>
        <begin position="14"/>
        <end position="129"/>
    </location>
</feature>
<evidence type="ECO:0000313" key="4">
    <source>
        <dbReference type="EMBL" id="PEG33842.1"/>
    </source>
</evidence>
<feature type="domain" description="PucR C-terminal helix-turn-helix" evidence="2">
    <location>
        <begin position="457"/>
        <end position="513"/>
    </location>
</feature>
<dbReference type="EMBL" id="BLKS01000001">
    <property type="protein sequence ID" value="GFG52840.1"/>
    <property type="molecule type" value="Genomic_DNA"/>
</dbReference>
<keyword evidence="5" id="KW-1185">Reference proteome</keyword>
<dbReference type="InterPro" id="IPR051448">
    <property type="entry name" value="CdaR-like_regulators"/>
</dbReference>
<proteinExistence type="predicted"/>
<name>A0A2A7MPX5_MYCAG</name>
<organism evidence="4 5">
    <name type="scientific">Mycolicibacterium agri</name>
    <name type="common">Mycobacterium agri</name>
    <dbReference type="NCBI Taxonomy" id="36811"/>
    <lineage>
        <taxon>Bacteria</taxon>
        <taxon>Bacillati</taxon>
        <taxon>Actinomycetota</taxon>
        <taxon>Actinomycetes</taxon>
        <taxon>Mycobacteriales</taxon>
        <taxon>Mycobacteriaceae</taxon>
        <taxon>Mycolicibacterium</taxon>
    </lineage>
</organism>
<evidence type="ECO:0008006" key="7">
    <source>
        <dbReference type="Google" id="ProtNLM"/>
    </source>
</evidence>
<sequence>MLMAVTVRSLVELEEANLTCLAGARALDTPIRWVHVSEILDPTPWLKGGEFLLTTGLRLSADDAIREYVARLADHGIAGVGFGTGSEFVGMHEAVPQAFLETAEERGLPVLEVPIDTPYVLISEFVSAQLAAEQYSTIQRAFEAQRQLTQAALTDSGRSEVLRLLSSLVSGWAAVTTATGKVVEAAPARAARGIAKFMPDLVRVHATASVVSVGDETGATTTIHPLGARGHVRRMLLVGKDKPFDAFDRVVIGGAVTLLSIETEQTMSLSPQRAAVADVLGTFILHEEALPGQRERAAAGLGLDARKQLRVARLYRPGKRGEAVAQRVHDVFSEGEIPNVTVTDGEASGLYTIIVQEHVVSERELRSLPRRFGQAGAAIGVSTAVPLRDLPLGVKQAQLALSHALTTRRAPTASFTELTMYDFIIGVVPPDKLSSVCDVILAPLDDLDRNLGARYTDSLTAFLRHNGNWERAADQLAVHRQTLVKRIGVIEKQLGLDLKSPGVRMGLWFALLARGTNIEQ</sequence>
<dbReference type="InterPro" id="IPR042070">
    <property type="entry name" value="PucR_C-HTH_sf"/>
</dbReference>
<dbReference type="Pfam" id="PF07905">
    <property type="entry name" value="PucR"/>
    <property type="match status" value="1"/>
</dbReference>
<evidence type="ECO:0000259" key="2">
    <source>
        <dbReference type="Pfam" id="PF13556"/>
    </source>
</evidence>